<dbReference type="SUPFAM" id="SSF52058">
    <property type="entry name" value="L domain-like"/>
    <property type="match status" value="1"/>
</dbReference>
<evidence type="ECO:0000256" key="4">
    <source>
        <dbReference type="SAM" id="MobiDB-lite"/>
    </source>
</evidence>
<evidence type="ECO:0000256" key="2">
    <source>
        <dbReference type="ARBA" id="ARBA00022741"/>
    </source>
</evidence>
<proteinExistence type="predicted"/>
<feature type="domain" description="Disease resistance protein winged helix" evidence="6">
    <location>
        <begin position="702"/>
        <end position="769"/>
    </location>
</feature>
<feature type="compositionally biased region" description="Polar residues" evidence="4">
    <location>
        <begin position="514"/>
        <end position="523"/>
    </location>
</feature>
<feature type="region of interest" description="Disordered" evidence="4">
    <location>
        <begin position="661"/>
        <end position="683"/>
    </location>
</feature>
<dbReference type="InterPro" id="IPR032675">
    <property type="entry name" value="LRR_dom_sf"/>
</dbReference>
<dbReference type="InterPro" id="IPR044974">
    <property type="entry name" value="Disease_R_plants"/>
</dbReference>
<name>A0A2N9GKS4_FAGSY</name>
<dbReference type="Gene3D" id="3.80.10.10">
    <property type="entry name" value="Ribonuclease Inhibitor"/>
    <property type="match status" value="1"/>
</dbReference>
<dbReference type="PANTHER" id="PTHR23155:SF955">
    <property type="entry name" value="AAA+ ATPASE DOMAIN-CONTAINING PROTEIN"/>
    <property type="match status" value="1"/>
</dbReference>
<keyword evidence="2" id="KW-0547">Nucleotide-binding</keyword>
<feature type="compositionally biased region" description="Basic and acidic residues" evidence="4">
    <location>
        <begin position="524"/>
        <end position="540"/>
    </location>
</feature>
<dbReference type="Pfam" id="PF18052">
    <property type="entry name" value="Rx_N"/>
    <property type="match status" value="2"/>
</dbReference>
<feature type="domain" description="Disease resistance R13L4/SHOC-2-like LRR" evidence="7">
    <location>
        <begin position="849"/>
        <end position="1137"/>
    </location>
</feature>
<protein>
    <recommendedName>
        <fullName evidence="9">Rx N-terminal domain-containing protein</fullName>
    </recommendedName>
</protein>
<evidence type="ECO:0008006" key="9">
    <source>
        <dbReference type="Google" id="ProtNLM"/>
    </source>
</evidence>
<reference evidence="8" key="1">
    <citation type="submission" date="2018-02" db="EMBL/GenBank/DDBJ databases">
        <authorList>
            <person name="Cohen D.B."/>
            <person name="Kent A.D."/>
        </authorList>
    </citation>
    <scope>NUCLEOTIDE SEQUENCE</scope>
</reference>
<evidence type="ECO:0000256" key="1">
    <source>
        <dbReference type="ARBA" id="ARBA00022737"/>
    </source>
</evidence>
<dbReference type="InterPro" id="IPR055414">
    <property type="entry name" value="LRR_R13L4/SHOC2-like"/>
</dbReference>
<dbReference type="AlphaFoldDB" id="A0A2N9GKS4"/>
<dbReference type="Gene3D" id="1.10.10.10">
    <property type="entry name" value="Winged helix-like DNA-binding domain superfamily/Winged helix DNA-binding domain"/>
    <property type="match status" value="1"/>
</dbReference>
<dbReference type="Pfam" id="PF23559">
    <property type="entry name" value="WHD_DRP"/>
    <property type="match status" value="1"/>
</dbReference>
<gene>
    <name evidence="8" type="ORF">FSB_LOCUS28084</name>
</gene>
<dbReference type="Gene3D" id="1.20.5.4130">
    <property type="match status" value="1"/>
</dbReference>
<dbReference type="InterPro" id="IPR041118">
    <property type="entry name" value="Rx_N"/>
</dbReference>
<feature type="region of interest" description="Disordered" evidence="4">
    <location>
        <begin position="465"/>
        <end position="487"/>
    </location>
</feature>
<feature type="domain" description="Disease resistance N-terminal" evidence="5">
    <location>
        <begin position="11"/>
        <end position="90"/>
    </location>
</feature>
<feature type="region of interest" description="Disordered" evidence="4">
    <location>
        <begin position="1171"/>
        <end position="1191"/>
    </location>
</feature>
<dbReference type="EMBL" id="OIVN01002057">
    <property type="protein sequence ID" value="SPD00202.1"/>
    <property type="molecule type" value="Genomic_DNA"/>
</dbReference>
<dbReference type="InterPro" id="IPR036388">
    <property type="entry name" value="WH-like_DNA-bd_sf"/>
</dbReference>
<evidence type="ECO:0000259" key="6">
    <source>
        <dbReference type="Pfam" id="PF23559"/>
    </source>
</evidence>
<dbReference type="GO" id="GO:0098542">
    <property type="term" value="P:defense response to other organism"/>
    <property type="evidence" value="ECO:0007669"/>
    <property type="project" value="TreeGrafter"/>
</dbReference>
<keyword evidence="3" id="KW-0611">Plant defense</keyword>
<evidence type="ECO:0000259" key="7">
    <source>
        <dbReference type="Pfam" id="PF23598"/>
    </source>
</evidence>
<dbReference type="GO" id="GO:0000166">
    <property type="term" value="F:nucleotide binding"/>
    <property type="evidence" value="ECO:0007669"/>
    <property type="project" value="UniProtKB-KW"/>
</dbReference>
<dbReference type="InterPro" id="IPR038005">
    <property type="entry name" value="RX-like_CC"/>
</dbReference>
<feature type="compositionally biased region" description="Basic and acidic residues" evidence="4">
    <location>
        <begin position="1177"/>
        <end position="1191"/>
    </location>
</feature>
<dbReference type="InterPro" id="IPR058922">
    <property type="entry name" value="WHD_DRP"/>
</dbReference>
<feature type="region of interest" description="Disordered" evidence="4">
    <location>
        <begin position="512"/>
        <end position="540"/>
    </location>
</feature>
<feature type="domain" description="Disease resistance N-terminal" evidence="5">
    <location>
        <begin position="545"/>
        <end position="596"/>
    </location>
</feature>
<evidence type="ECO:0000256" key="3">
    <source>
        <dbReference type="ARBA" id="ARBA00022821"/>
    </source>
</evidence>
<organism evidence="8">
    <name type="scientific">Fagus sylvatica</name>
    <name type="common">Beechnut</name>
    <dbReference type="NCBI Taxonomy" id="28930"/>
    <lineage>
        <taxon>Eukaryota</taxon>
        <taxon>Viridiplantae</taxon>
        <taxon>Streptophyta</taxon>
        <taxon>Embryophyta</taxon>
        <taxon>Tracheophyta</taxon>
        <taxon>Spermatophyta</taxon>
        <taxon>Magnoliopsida</taxon>
        <taxon>eudicotyledons</taxon>
        <taxon>Gunneridae</taxon>
        <taxon>Pentapetalae</taxon>
        <taxon>rosids</taxon>
        <taxon>fabids</taxon>
        <taxon>Fagales</taxon>
        <taxon>Fagaceae</taxon>
        <taxon>Fagus</taxon>
    </lineage>
</organism>
<sequence>MEIVGAGLGGVVGALLDSLASELFYGEGNLKLKPQLQFQLGLLERELRLILAVSEHIDSLEEPSEYLNRWANEGRNVVRSVEDMIDTFMKTSRILKRYGLCFSDLFLELMLSFKIKRRMLRIDTFSKRSKVLFGESRPMFSIPTLLRLEPVKPGIAIGDLLWIRNQIFNVRKDWGGRECEVTTSREENVKSETTTIISSFLEQVNLVLSQKFLFDQFAIREVKQVKEDILCDLLKDMEAVRELDERENVWMEWVREICIPANEFLTSFVSKRQQQIKGWAKLKAPTFLRADLELKTKMKRVRSRIQYAYGRRWIYGMGVSDEREGLKPSSSRAFELESIWRDLRLMRALLKDVEGMEDQSKRVEVWLKQMGDLASKVDALNTCIQSHPEKIKGGLTRPLLLLKELKLLFLIAEKIEEISSEFHAMSERKTTYDIGTFEGKRGHCSRVQDLQGTAASMSHHTIVEDDDDNLEEAQPGSSQQHTKTRRYMGEGEIEEEVKSIAAESSRMNALIDTRPSTSASVERSYSRDSSVERSLHQNEKRRDIKEVESMGRELKLIYAFLKDVEAIEEPDAILKFWEEEMRDIAHEADDIIYTSELRYTISMIKRNRIKSIFNRLASILKIPKADSKVVRKISTIKKKTQGFTERRIVYGIEHVEASNSMTKGINQRRRRPPPQYSEKSDKSLNLTKLPSKLKRCLHYFLLFPEDFDIPARRLTTLWVAEGFLRGRGDESPEHLAEQYLQELIDQNMVQVTKTKQNGKVRTCRLPDAWRKLLSEANTASESSSSIHSNYWIVDHYSNTDASFNHIHGDDTDTSTLKQFYRKSLSFLSFDVREGSQPGEEVGNFLDRCISCRCFLLLRVLDLEHVFRPQLPKVLNEMALLRYLGLRWTYLESLPSSISNLLKLQTLDVKHTYISTLPPSIWKMQRLRHLYLSESYRSRFRPRRSGASLTDLQTLWGAFVDEKSPVRGGLDTLVNLRKLGVACRCMSNQDAMTRQLEAVAYWIHGLRQLQSLRLKSHDENNQPWDLHLHSFLDHKNLSSVYLLGRIKTPSVISEFPENLIELTLSASALTEDPMQRLVNLKKLRILQLFSESYVGEKMCCPQNSFLELQVLKLWKLKKLKDWIVEEGALSQLSFLEVRSCPLLHKLPDGLQHVKNQIHELELSDLPREFTEGIEDSNSEDRGEIEHVRHVST</sequence>
<accession>A0A2N9GKS4</accession>
<evidence type="ECO:0000259" key="5">
    <source>
        <dbReference type="Pfam" id="PF18052"/>
    </source>
</evidence>
<dbReference type="Pfam" id="PF23598">
    <property type="entry name" value="LRR_14"/>
    <property type="match status" value="1"/>
</dbReference>
<dbReference type="PANTHER" id="PTHR23155">
    <property type="entry name" value="DISEASE RESISTANCE PROTEIN RP"/>
    <property type="match status" value="1"/>
</dbReference>
<keyword evidence="1" id="KW-0677">Repeat</keyword>
<dbReference type="CDD" id="cd14798">
    <property type="entry name" value="RX-CC_like"/>
    <property type="match status" value="1"/>
</dbReference>
<evidence type="ECO:0000313" key="8">
    <source>
        <dbReference type="EMBL" id="SPD00202.1"/>
    </source>
</evidence>